<protein>
    <recommendedName>
        <fullName evidence="6">FAD/NAD(P)-binding domain-containing protein</fullName>
    </recommendedName>
</protein>
<keyword evidence="3" id="KW-0285">Flavoprotein</keyword>
<dbReference type="Gene3D" id="3.50.50.100">
    <property type="match status" value="1"/>
</dbReference>
<keyword evidence="5" id="KW-0560">Oxidoreductase</keyword>
<dbReference type="InterPro" id="IPR036188">
    <property type="entry name" value="FAD/NAD-bd_sf"/>
</dbReference>
<evidence type="ECO:0000256" key="1">
    <source>
        <dbReference type="ARBA" id="ARBA00001974"/>
    </source>
</evidence>
<dbReference type="InterPro" id="IPR051169">
    <property type="entry name" value="NADH-Q_oxidoreductase"/>
</dbReference>
<dbReference type="Pfam" id="PF07992">
    <property type="entry name" value="Pyr_redox_2"/>
    <property type="match status" value="1"/>
</dbReference>
<dbReference type="EMBL" id="BNAR01000016">
    <property type="protein sequence ID" value="GHH56623.1"/>
    <property type="molecule type" value="Genomic_DNA"/>
</dbReference>
<proteinExistence type="inferred from homology"/>
<dbReference type="RefSeq" id="WP_191304138.1">
    <property type="nucleotide sequence ID" value="NZ_BNAR01000016.1"/>
</dbReference>
<dbReference type="SUPFAM" id="SSF51905">
    <property type="entry name" value="FAD/NAD(P)-binding domain"/>
    <property type="match status" value="2"/>
</dbReference>
<evidence type="ECO:0000259" key="6">
    <source>
        <dbReference type="Pfam" id="PF07992"/>
    </source>
</evidence>
<dbReference type="PANTHER" id="PTHR42913">
    <property type="entry name" value="APOPTOSIS-INDUCING FACTOR 1"/>
    <property type="match status" value="1"/>
</dbReference>
<dbReference type="PANTHER" id="PTHR42913:SF3">
    <property type="entry name" value="64 KDA MITOCHONDRIAL NADH DEHYDROGENASE (EUROFUNG)"/>
    <property type="match status" value="1"/>
</dbReference>
<evidence type="ECO:0000256" key="4">
    <source>
        <dbReference type="ARBA" id="ARBA00022827"/>
    </source>
</evidence>
<accession>A0ABQ3MT68</accession>
<evidence type="ECO:0000256" key="2">
    <source>
        <dbReference type="ARBA" id="ARBA00005272"/>
    </source>
</evidence>
<dbReference type="Proteomes" id="UP000605568">
    <property type="component" value="Unassembled WGS sequence"/>
</dbReference>
<evidence type="ECO:0000256" key="5">
    <source>
        <dbReference type="ARBA" id="ARBA00023002"/>
    </source>
</evidence>
<comment type="similarity">
    <text evidence="2">Belongs to the NADH dehydrogenase family.</text>
</comment>
<evidence type="ECO:0000313" key="7">
    <source>
        <dbReference type="EMBL" id="GHH56623.1"/>
    </source>
</evidence>
<gene>
    <name evidence="7" type="ORF">GCM10017774_75000</name>
</gene>
<comment type="cofactor">
    <cofactor evidence="1">
        <name>FAD</name>
        <dbReference type="ChEBI" id="CHEBI:57692"/>
    </cofactor>
</comment>
<dbReference type="PRINTS" id="PR00368">
    <property type="entry name" value="FADPNR"/>
</dbReference>
<feature type="domain" description="FAD/NAD(P)-binding" evidence="6">
    <location>
        <begin position="15"/>
        <end position="316"/>
    </location>
</feature>
<keyword evidence="4" id="KW-0274">FAD</keyword>
<evidence type="ECO:0000256" key="3">
    <source>
        <dbReference type="ARBA" id="ARBA00022630"/>
    </source>
</evidence>
<sequence>MNTHDESRGSRAGEHVVLLGVGYVSVWAYRALRRRAGRHVRITVVAPVDAHSYHGWTGEVLSGELPPEAQLSPITEALPEAEHVRGWARRVDRDRRTVEVECLDGTTVTIAYDHLVVGIGSTEDVSSVPGLQEHGFRLRHLGQAGALAAHLDRCVAEAARTSDETPASLTVVVAGGGLAGVESSIAISQRLAKATGASTGTAGGPRVVLVSSRADLARELREGGRELVRQALHRNGVEVLTGTRVVEVAAGGVKLDDGLWIPANTTLATVGNRVTPLPGLDDLPADDRGRLIADRTLQVAPNVWAAGDAAVVPLKSGAPAPVDAGWAIGEGGWVGDNIARVVRGKQQKPFGFKSIGVAAGFGQKSGVLEAWGVAYRGRMAWFSRMLFFLYYMPSREQAKRVYRTLRAKS</sequence>
<keyword evidence="8" id="KW-1185">Reference proteome</keyword>
<comment type="caution">
    <text evidence="7">The sequence shown here is derived from an EMBL/GenBank/DDBJ whole genome shotgun (WGS) entry which is preliminary data.</text>
</comment>
<organism evidence="7 8">
    <name type="scientific">Lentzea cavernae</name>
    <dbReference type="NCBI Taxonomy" id="2020703"/>
    <lineage>
        <taxon>Bacteria</taxon>
        <taxon>Bacillati</taxon>
        <taxon>Actinomycetota</taxon>
        <taxon>Actinomycetes</taxon>
        <taxon>Pseudonocardiales</taxon>
        <taxon>Pseudonocardiaceae</taxon>
        <taxon>Lentzea</taxon>
    </lineage>
</organism>
<reference evidence="8" key="1">
    <citation type="journal article" date="2019" name="Int. J. Syst. Evol. Microbiol.">
        <title>The Global Catalogue of Microorganisms (GCM) 10K type strain sequencing project: providing services to taxonomists for standard genome sequencing and annotation.</title>
        <authorList>
            <consortium name="The Broad Institute Genomics Platform"/>
            <consortium name="The Broad Institute Genome Sequencing Center for Infectious Disease"/>
            <person name="Wu L."/>
            <person name="Ma J."/>
        </authorList>
    </citation>
    <scope>NUCLEOTIDE SEQUENCE [LARGE SCALE GENOMIC DNA]</scope>
    <source>
        <strain evidence="8">CGMCC 4.7367</strain>
    </source>
</reference>
<evidence type="ECO:0000313" key="8">
    <source>
        <dbReference type="Proteomes" id="UP000605568"/>
    </source>
</evidence>
<name>A0ABQ3MT68_9PSEU</name>
<dbReference type="InterPro" id="IPR023753">
    <property type="entry name" value="FAD/NAD-binding_dom"/>
</dbReference>